<sequence>MVQPKLPKFVAPPGYRTQAIDISQEADLLDFYLLAQRSVTERVEIAADLMSSARELSLQCLSRQFNYLTAHQLARKLAEAWLQDDCPPGYVPGGSAVTWVQNSIELAAHLHNVFEMANLDYFITGGVAAIAYGDPRTTRDLDIVLRVTSAAIPTLQATLEQAGFYVAGSNDAAAGRMNSLQITHLETISRADLILSNDSAYAQEQFMRRRRYAFPNQTEVFLSSPEDVIISKLRWGRSSESEKQQRDVLAIFKVQQDALDYSYLFRWGAEFGLSEKLEQLTTAAGVRSVADRQWASTLYPIMMQTFSMAQAMGQTALTARGDEVANGRLYILSKLSKAQIFSILAKADGRLVARFDNQGQVFEAQPSLLDRRQWNDIDARLQKLAQQPEPPDQESEL</sequence>
<keyword evidence="2" id="KW-1185">Reference proteome</keyword>
<dbReference type="EMBL" id="JADEXG010000013">
    <property type="protein sequence ID" value="MBE9077166.1"/>
    <property type="molecule type" value="Genomic_DNA"/>
</dbReference>
<protein>
    <submittedName>
        <fullName evidence="1">Uncharacterized protein</fullName>
    </submittedName>
</protein>
<dbReference type="InterPro" id="IPR043519">
    <property type="entry name" value="NT_sf"/>
</dbReference>
<gene>
    <name evidence="1" type="ORF">IQ241_07630</name>
</gene>
<reference evidence="1" key="1">
    <citation type="submission" date="2020-10" db="EMBL/GenBank/DDBJ databases">
        <authorList>
            <person name="Castelo-Branco R."/>
            <person name="Eusebio N."/>
            <person name="Adriana R."/>
            <person name="Vieira A."/>
            <person name="Brugerolle De Fraissinette N."/>
            <person name="Rezende De Castro R."/>
            <person name="Schneider M.P."/>
            <person name="Vasconcelos V."/>
            <person name="Leao P.N."/>
        </authorList>
    </citation>
    <scope>NUCLEOTIDE SEQUENCE</scope>
    <source>
        <strain evidence="1">LEGE 07310</strain>
    </source>
</reference>
<evidence type="ECO:0000313" key="2">
    <source>
        <dbReference type="Proteomes" id="UP000636505"/>
    </source>
</evidence>
<name>A0A8J7DLF5_9CYAN</name>
<dbReference type="SUPFAM" id="SSF81301">
    <property type="entry name" value="Nucleotidyltransferase"/>
    <property type="match status" value="1"/>
</dbReference>
<proteinExistence type="predicted"/>
<dbReference type="AlphaFoldDB" id="A0A8J7DLF5"/>
<dbReference type="Gene3D" id="3.30.460.40">
    <property type="match status" value="1"/>
</dbReference>
<dbReference type="Proteomes" id="UP000636505">
    <property type="component" value="Unassembled WGS sequence"/>
</dbReference>
<evidence type="ECO:0000313" key="1">
    <source>
        <dbReference type="EMBL" id="MBE9077166.1"/>
    </source>
</evidence>
<accession>A0A8J7DLF5</accession>
<organism evidence="1 2">
    <name type="scientific">Vasconcelosia minhoensis LEGE 07310</name>
    <dbReference type="NCBI Taxonomy" id="915328"/>
    <lineage>
        <taxon>Bacteria</taxon>
        <taxon>Bacillati</taxon>
        <taxon>Cyanobacteriota</taxon>
        <taxon>Cyanophyceae</taxon>
        <taxon>Nodosilineales</taxon>
        <taxon>Cymatolegaceae</taxon>
        <taxon>Vasconcelosia</taxon>
        <taxon>Vasconcelosia minhoensis</taxon>
    </lineage>
</organism>
<dbReference type="RefSeq" id="WP_193905827.1">
    <property type="nucleotide sequence ID" value="NZ_JADEXG010000013.1"/>
</dbReference>
<comment type="caution">
    <text evidence="1">The sequence shown here is derived from an EMBL/GenBank/DDBJ whole genome shotgun (WGS) entry which is preliminary data.</text>
</comment>